<feature type="binding site" evidence="6">
    <location>
        <position position="236"/>
    </location>
    <ligand>
        <name>AMP</name>
        <dbReference type="ChEBI" id="CHEBI:456215"/>
    </ligand>
</feature>
<dbReference type="SUPFAM" id="SSF53613">
    <property type="entry name" value="Ribokinase-like"/>
    <property type="match status" value="1"/>
</dbReference>
<accession>A0A518BC82</accession>
<dbReference type="PROSITE" id="PS01050">
    <property type="entry name" value="YJEF_C_2"/>
    <property type="match status" value="1"/>
</dbReference>
<comment type="cofactor">
    <cofactor evidence="6">
        <name>Mg(2+)</name>
        <dbReference type="ChEBI" id="CHEBI:18420"/>
    </cofactor>
</comment>
<comment type="subunit">
    <text evidence="6">Homotetramer.</text>
</comment>
<dbReference type="Gene3D" id="3.40.1190.20">
    <property type="match status" value="1"/>
</dbReference>
<proteinExistence type="inferred from homology"/>
<dbReference type="EC" id="4.2.1.136" evidence="6"/>
<dbReference type="Proteomes" id="UP000317093">
    <property type="component" value="Chromosome"/>
</dbReference>
<evidence type="ECO:0000256" key="6">
    <source>
        <dbReference type="HAMAP-Rule" id="MF_01965"/>
    </source>
</evidence>
<evidence type="ECO:0000256" key="2">
    <source>
        <dbReference type="ARBA" id="ARBA00022840"/>
    </source>
</evidence>
<evidence type="ECO:0000256" key="5">
    <source>
        <dbReference type="ARBA" id="ARBA00023239"/>
    </source>
</evidence>
<dbReference type="PANTHER" id="PTHR12592:SF0">
    <property type="entry name" value="ATP-DEPENDENT (S)-NAD(P)H-HYDRATE DEHYDRATASE"/>
    <property type="match status" value="1"/>
</dbReference>
<keyword evidence="3 6" id="KW-0521">NADP</keyword>
<comment type="function">
    <text evidence="6">Catalyzes the dehydration of the S-form of NAD(P)HX at the expense of ADP, which is converted to AMP. Together with NAD(P)HX epimerase, which catalyzes the epimerization of the S- and R-forms, the enzyme allows the repair of both epimers of NAD(P)HX, a damaged form of NAD(P)H that is a result of enzymatic or heat-dependent hydration.</text>
</comment>
<dbReference type="KEGG" id="knv:Pan216_54760"/>
<dbReference type="InterPro" id="IPR000631">
    <property type="entry name" value="CARKD"/>
</dbReference>
<protein>
    <recommendedName>
        <fullName evidence="6">ADP-dependent (S)-NAD(P)H-hydrate dehydratase</fullName>
        <ecNumber evidence="6">4.2.1.136</ecNumber>
    </recommendedName>
    <alternativeName>
        <fullName evidence="6">ADP-dependent NAD(P)HX dehydratase</fullName>
    </alternativeName>
</protein>
<sequence length="299" mass="30760">MTPEFRQPFSLGDAMRRVTELPPIGERDPQGHKGTYGRVLIVAGSRGMSGAGALSGQGALRSGAGLVTVACPDVVAPIVAGVDPCYLTLWLPSDRQGRVTAQAYDKLRGRKDDVIAVGPGMGASPALRRLVLSLLAHASAPLVIDADGLNVLAGHIEPLAGRAAATILTPHPGEFSRLTGRSIAAIQADREEMAARFAKEHGVVLVLKGPGTVITDGTSLAVNDTGNPGMGTGGSGDVLTGIIAALLGQGFEPFDAARLGVYLHGRAGDLAAEDIGMISMTPVDLLAWLPQAFLELATP</sequence>
<keyword evidence="9" id="KW-1185">Reference proteome</keyword>
<dbReference type="GO" id="GO:0110051">
    <property type="term" value="P:metabolite repair"/>
    <property type="evidence" value="ECO:0007669"/>
    <property type="project" value="TreeGrafter"/>
</dbReference>
<dbReference type="GO" id="GO:0052855">
    <property type="term" value="F:ADP-dependent NAD(P)H-hydrate dehydratase activity"/>
    <property type="evidence" value="ECO:0007669"/>
    <property type="project" value="UniProtKB-UniRule"/>
</dbReference>
<dbReference type="GO" id="GO:0046496">
    <property type="term" value="P:nicotinamide nucleotide metabolic process"/>
    <property type="evidence" value="ECO:0007669"/>
    <property type="project" value="UniProtKB-UniRule"/>
</dbReference>
<reference evidence="8 9" key="1">
    <citation type="submission" date="2019-02" db="EMBL/GenBank/DDBJ databases">
        <title>Deep-cultivation of Planctomycetes and their phenomic and genomic characterization uncovers novel biology.</title>
        <authorList>
            <person name="Wiegand S."/>
            <person name="Jogler M."/>
            <person name="Boedeker C."/>
            <person name="Pinto D."/>
            <person name="Vollmers J."/>
            <person name="Rivas-Marin E."/>
            <person name="Kohn T."/>
            <person name="Peeters S.H."/>
            <person name="Heuer A."/>
            <person name="Rast P."/>
            <person name="Oberbeckmann S."/>
            <person name="Bunk B."/>
            <person name="Jeske O."/>
            <person name="Meyerdierks A."/>
            <person name="Storesund J.E."/>
            <person name="Kallscheuer N."/>
            <person name="Luecker S."/>
            <person name="Lage O.M."/>
            <person name="Pohl T."/>
            <person name="Merkel B.J."/>
            <person name="Hornburger P."/>
            <person name="Mueller R.-W."/>
            <person name="Bruemmer F."/>
            <person name="Labrenz M."/>
            <person name="Spormann A.M."/>
            <person name="Op den Camp H."/>
            <person name="Overmann J."/>
            <person name="Amann R."/>
            <person name="Jetten M.S.M."/>
            <person name="Mascher T."/>
            <person name="Medema M.H."/>
            <person name="Devos D.P."/>
            <person name="Kaster A.-K."/>
            <person name="Ovreas L."/>
            <person name="Rohde M."/>
            <person name="Galperin M.Y."/>
            <person name="Jogler C."/>
        </authorList>
    </citation>
    <scope>NUCLEOTIDE SEQUENCE [LARGE SCALE GENOMIC DNA]</scope>
    <source>
        <strain evidence="8 9">Pan216</strain>
    </source>
</reference>
<dbReference type="Pfam" id="PF01256">
    <property type="entry name" value="Carb_kinase"/>
    <property type="match status" value="1"/>
</dbReference>
<dbReference type="InterPro" id="IPR017953">
    <property type="entry name" value="Carbohydrate_kinase_pred_CS"/>
</dbReference>
<dbReference type="InterPro" id="IPR029056">
    <property type="entry name" value="Ribokinase-like"/>
</dbReference>
<evidence type="ECO:0000256" key="3">
    <source>
        <dbReference type="ARBA" id="ARBA00022857"/>
    </source>
</evidence>
<evidence type="ECO:0000313" key="8">
    <source>
        <dbReference type="EMBL" id="QDU64586.1"/>
    </source>
</evidence>
<gene>
    <name evidence="6" type="primary">nnrD</name>
    <name evidence="8" type="ORF">Pan216_54760</name>
</gene>
<comment type="catalytic activity">
    <reaction evidence="6">
        <text>(6S)-NADPHX + ADP = AMP + phosphate + NADPH + H(+)</text>
        <dbReference type="Rhea" id="RHEA:32235"/>
        <dbReference type="ChEBI" id="CHEBI:15378"/>
        <dbReference type="ChEBI" id="CHEBI:43474"/>
        <dbReference type="ChEBI" id="CHEBI:57783"/>
        <dbReference type="ChEBI" id="CHEBI:64076"/>
        <dbReference type="ChEBI" id="CHEBI:456215"/>
        <dbReference type="ChEBI" id="CHEBI:456216"/>
        <dbReference type="EC" id="4.2.1.136"/>
    </reaction>
</comment>
<keyword evidence="2 6" id="KW-0067">ATP-binding</keyword>
<dbReference type="CDD" id="cd01171">
    <property type="entry name" value="YXKO-related"/>
    <property type="match status" value="1"/>
</dbReference>
<dbReference type="AlphaFoldDB" id="A0A518BC82"/>
<dbReference type="PANTHER" id="PTHR12592">
    <property type="entry name" value="ATP-DEPENDENT (S)-NAD(P)H-HYDRATE DEHYDRATASE FAMILY MEMBER"/>
    <property type="match status" value="1"/>
</dbReference>
<dbReference type="NCBIfam" id="TIGR00196">
    <property type="entry name" value="yjeF_cterm"/>
    <property type="match status" value="1"/>
</dbReference>
<comment type="similarity">
    <text evidence="6">Belongs to the NnrD/CARKD family.</text>
</comment>
<evidence type="ECO:0000313" key="9">
    <source>
        <dbReference type="Proteomes" id="UP000317093"/>
    </source>
</evidence>
<feature type="domain" description="YjeF C-terminal" evidence="7">
    <location>
        <begin position="16"/>
        <end position="296"/>
    </location>
</feature>
<feature type="binding site" evidence="6">
    <location>
        <position position="237"/>
    </location>
    <ligand>
        <name>(6S)-NADPHX</name>
        <dbReference type="ChEBI" id="CHEBI:64076"/>
    </ligand>
</feature>
<dbReference type="HAMAP" id="MF_01965">
    <property type="entry name" value="NADHX_dehydratase"/>
    <property type="match status" value="1"/>
</dbReference>
<keyword evidence="5 6" id="KW-0456">Lyase</keyword>
<dbReference type="GO" id="GO:0005524">
    <property type="term" value="F:ATP binding"/>
    <property type="evidence" value="ECO:0007669"/>
    <property type="project" value="UniProtKB-KW"/>
</dbReference>
<feature type="binding site" evidence="6">
    <location>
        <position position="51"/>
    </location>
    <ligand>
        <name>(6S)-NADPHX</name>
        <dbReference type="ChEBI" id="CHEBI:64076"/>
    </ligand>
</feature>
<keyword evidence="1 6" id="KW-0547">Nucleotide-binding</keyword>
<evidence type="ECO:0000259" key="7">
    <source>
        <dbReference type="PROSITE" id="PS51383"/>
    </source>
</evidence>
<evidence type="ECO:0000256" key="1">
    <source>
        <dbReference type="ARBA" id="ARBA00022741"/>
    </source>
</evidence>
<feature type="binding site" evidence="6">
    <location>
        <position position="120"/>
    </location>
    <ligand>
        <name>(6S)-NADPHX</name>
        <dbReference type="ChEBI" id="CHEBI:64076"/>
    </ligand>
</feature>
<dbReference type="GO" id="GO:0052856">
    <property type="term" value="F:NAD(P)HX epimerase activity"/>
    <property type="evidence" value="ECO:0007669"/>
    <property type="project" value="TreeGrafter"/>
</dbReference>
<dbReference type="PROSITE" id="PS51383">
    <property type="entry name" value="YJEF_C_3"/>
    <property type="match status" value="1"/>
</dbReference>
<name>A0A518BC82_9BACT</name>
<evidence type="ECO:0000256" key="4">
    <source>
        <dbReference type="ARBA" id="ARBA00023027"/>
    </source>
</evidence>
<feature type="binding site" evidence="6">
    <location>
        <position position="171"/>
    </location>
    <ligand>
        <name>(6S)-NADPHX</name>
        <dbReference type="ChEBI" id="CHEBI:64076"/>
    </ligand>
</feature>
<comment type="catalytic activity">
    <reaction evidence="6">
        <text>(6S)-NADHX + ADP = AMP + phosphate + NADH + H(+)</text>
        <dbReference type="Rhea" id="RHEA:32223"/>
        <dbReference type="ChEBI" id="CHEBI:15378"/>
        <dbReference type="ChEBI" id="CHEBI:43474"/>
        <dbReference type="ChEBI" id="CHEBI:57945"/>
        <dbReference type="ChEBI" id="CHEBI:64074"/>
        <dbReference type="ChEBI" id="CHEBI:456215"/>
        <dbReference type="ChEBI" id="CHEBI:456216"/>
        <dbReference type="EC" id="4.2.1.136"/>
    </reaction>
</comment>
<keyword evidence="4 6" id="KW-0520">NAD</keyword>
<dbReference type="EMBL" id="CP036279">
    <property type="protein sequence ID" value="QDU64586.1"/>
    <property type="molecule type" value="Genomic_DNA"/>
</dbReference>
<organism evidence="8 9">
    <name type="scientific">Kolteria novifilia</name>
    <dbReference type="NCBI Taxonomy" id="2527975"/>
    <lineage>
        <taxon>Bacteria</taxon>
        <taxon>Pseudomonadati</taxon>
        <taxon>Planctomycetota</taxon>
        <taxon>Planctomycetia</taxon>
        <taxon>Kolteriales</taxon>
        <taxon>Kolteriaceae</taxon>
        <taxon>Kolteria</taxon>
    </lineage>
</organism>
<feature type="binding site" evidence="6">
    <location>
        <begin position="208"/>
        <end position="212"/>
    </location>
    <ligand>
        <name>AMP</name>
        <dbReference type="ChEBI" id="CHEBI:456215"/>
    </ligand>
</feature>